<proteinExistence type="inferred from homology"/>
<dbReference type="InterPro" id="IPR002081">
    <property type="entry name" value="Cryptochrome/DNA_photolyase_1"/>
</dbReference>
<evidence type="ECO:0000313" key="11">
    <source>
        <dbReference type="EMBL" id="MFK2879828.1"/>
    </source>
</evidence>
<dbReference type="Gene3D" id="1.10.579.10">
    <property type="entry name" value="DNA Cyclobutane Dipyrimidine Photolyase, subunit A, domain 3"/>
    <property type="match status" value="1"/>
</dbReference>
<keyword evidence="12" id="KW-1185">Reference proteome</keyword>
<dbReference type="PROSITE" id="PS51645">
    <property type="entry name" value="PHR_CRY_ALPHA_BETA"/>
    <property type="match status" value="1"/>
</dbReference>
<dbReference type="PANTHER" id="PTHR11455:SF9">
    <property type="entry name" value="CRYPTOCHROME CIRCADIAN CLOCK 5 ISOFORM X1"/>
    <property type="match status" value="1"/>
</dbReference>
<protein>
    <submittedName>
        <fullName evidence="11">Deoxyribodipyrimidine photo-lyase</fullName>
    </submittedName>
</protein>
<evidence type="ECO:0000256" key="2">
    <source>
        <dbReference type="ARBA" id="ARBA00001974"/>
    </source>
</evidence>
<evidence type="ECO:0000256" key="6">
    <source>
        <dbReference type="ARBA" id="ARBA00022991"/>
    </source>
</evidence>
<dbReference type="Pfam" id="PF00875">
    <property type="entry name" value="DNA_photolyase"/>
    <property type="match status" value="1"/>
</dbReference>
<reference evidence="11 12" key="1">
    <citation type="submission" date="2020-10" db="EMBL/GenBank/DDBJ databases">
        <title>Phylogeny of dyella-like bacteria.</title>
        <authorList>
            <person name="Fu J."/>
        </authorList>
    </citation>
    <scope>NUCLEOTIDE SEQUENCE [LARGE SCALE GENOMIC DNA]</scope>
    <source>
        <strain evidence="11 12">KACC 19113</strain>
    </source>
</reference>
<evidence type="ECO:0000256" key="7">
    <source>
        <dbReference type="RuleBase" id="RU004182"/>
    </source>
</evidence>
<dbReference type="InterPro" id="IPR036155">
    <property type="entry name" value="Crypto/Photolyase_N_sf"/>
</dbReference>
<dbReference type="InterPro" id="IPR005101">
    <property type="entry name" value="Cryptochr/Photolyase_FAD-bd"/>
</dbReference>
<comment type="caution">
    <text evidence="11">The sequence shown here is derived from an EMBL/GenBank/DDBJ whole genome shotgun (WGS) entry which is preliminary data.</text>
</comment>
<comment type="similarity">
    <text evidence="7">Belongs to the DNA photolyase family.</text>
</comment>
<evidence type="ECO:0000313" key="9">
    <source>
        <dbReference type="EMBL" id="MFK2875809.1"/>
    </source>
</evidence>
<feature type="domain" description="Photolyase/cryptochrome alpha/beta" evidence="8">
    <location>
        <begin position="61"/>
        <end position="190"/>
    </location>
</feature>
<dbReference type="EMBL" id="JADIKK010000008">
    <property type="protein sequence ID" value="MFK2879828.1"/>
    <property type="molecule type" value="Genomic_DNA"/>
</dbReference>
<keyword evidence="5 7" id="KW-0274">FAD</keyword>
<comment type="similarity">
    <text evidence="3">Belongs to the DNA photolyase class-1 family.</text>
</comment>
<dbReference type="PRINTS" id="PR00147">
    <property type="entry name" value="DNAPHOTLYASE"/>
</dbReference>
<organism evidence="11 12">
    <name type="scientific">Rhodanobacter hydrolyticus</name>
    <dbReference type="NCBI Taxonomy" id="2250595"/>
    <lineage>
        <taxon>Bacteria</taxon>
        <taxon>Pseudomonadati</taxon>
        <taxon>Pseudomonadota</taxon>
        <taxon>Gammaproteobacteria</taxon>
        <taxon>Lysobacterales</taxon>
        <taxon>Rhodanobacteraceae</taxon>
        <taxon>Rhodanobacter</taxon>
    </lineage>
</organism>
<dbReference type="Gene3D" id="3.40.50.620">
    <property type="entry name" value="HUPs"/>
    <property type="match status" value="1"/>
</dbReference>
<evidence type="ECO:0000313" key="10">
    <source>
        <dbReference type="EMBL" id="MFK2876263.1"/>
    </source>
</evidence>
<evidence type="ECO:0000313" key="12">
    <source>
        <dbReference type="Proteomes" id="UP001620339"/>
    </source>
</evidence>
<evidence type="ECO:0000256" key="5">
    <source>
        <dbReference type="ARBA" id="ARBA00022827"/>
    </source>
</evidence>
<dbReference type="PROSITE" id="PS00691">
    <property type="entry name" value="DNA_PHOTOLYASES_1_2"/>
    <property type="match status" value="1"/>
</dbReference>
<dbReference type="InterPro" id="IPR006050">
    <property type="entry name" value="DNA_photolyase_N"/>
</dbReference>
<sequence length="531" mass="59960">MKQAAEKKAARVRVFSRKPILVVPSIPSPDRAPGFKVEFTSGDRRRQAATALTRPSSIGHDTALVLFRRDLRLADHPALDAACAGHERILPLYLHARDEEAPWQPGGASSWWLHHALEALQQRLSAQGATLHIAGGDSLARLRALIKASGARAVYWTRRYEPAAIARDTALKAALRADGIAVHSLPGNLWCEPWQLATAEGLPYRVFTPFWRKLRAQLPAEQPLPEAHARQWLQLSGSLPLDALELLPRIPWAGGLAASWKPGEAGAQELLEVFVDDALADYANGRDLPARHGTSRLSPHLHFGEITPRQILHALQARTQRMDARRRPDLEPYLRELGWREFAHHLLYHFPQTPTENFNPRFDSFRWADDNPAILRRWQLGCTGIPLVDAGMRELWHTGWMHNRVRMIAASFLTKNLRLHWQHGARWFWDTLVDADLANNTLGWQWVAGCGADAAPYFRVFNPHTQAAKFDPEAAYLKRWLPELAKLPTKLLHEPWRDPDALTNCGYPAPIVDLSATREAALRQWQALPPR</sequence>
<accession>A0ABW8JDL3</accession>
<dbReference type="Gene3D" id="1.25.40.80">
    <property type="match status" value="1"/>
</dbReference>
<dbReference type="InterPro" id="IPR018394">
    <property type="entry name" value="DNA_photolyase_1_CS_C"/>
</dbReference>
<dbReference type="PANTHER" id="PTHR11455">
    <property type="entry name" value="CRYPTOCHROME"/>
    <property type="match status" value="1"/>
</dbReference>
<evidence type="ECO:0000256" key="3">
    <source>
        <dbReference type="ARBA" id="ARBA00005862"/>
    </source>
</evidence>
<name>A0ABW8JDL3_9GAMM</name>
<dbReference type="PROSITE" id="PS00394">
    <property type="entry name" value="DNA_PHOTOLYASES_1_1"/>
    <property type="match status" value="1"/>
</dbReference>
<dbReference type="Proteomes" id="UP001620339">
    <property type="component" value="Unassembled WGS sequence"/>
</dbReference>
<dbReference type="SUPFAM" id="SSF52425">
    <property type="entry name" value="Cryptochrome/photolyase, N-terminal domain"/>
    <property type="match status" value="1"/>
</dbReference>
<keyword evidence="4 7" id="KW-0285">Flavoprotein</keyword>
<evidence type="ECO:0000259" key="8">
    <source>
        <dbReference type="PROSITE" id="PS51645"/>
    </source>
</evidence>
<evidence type="ECO:0000256" key="4">
    <source>
        <dbReference type="ARBA" id="ARBA00022630"/>
    </source>
</evidence>
<dbReference type="SUPFAM" id="SSF48173">
    <property type="entry name" value="Cryptochrome/photolyase FAD-binding domain"/>
    <property type="match status" value="1"/>
</dbReference>
<dbReference type="InterPro" id="IPR036134">
    <property type="entry name" value="Crypto/Photolyase_FAD-like_sf"/>
</dbReference>
<dbReference type="Pfam" id="PF03441">
    <property type="entry name" value="FAD_binding_7"/>
    <property type="match status" value="1"/>
</dbReference>
<evidence type="ECO:0000256" key="1">
    <source>
        <dbReference type="ARBA" id="ARBA00001932"/>
    </source>
</evidence>
<comment type="cofactor">
    <cofactor evidence="2">
        <name>FAD</name>
        <dbReference type="ChEBI" id="CHEBI:57692"/>
    </cofactor>
</comment>
<gene>
    <name evidence="9" type="ORF">ISP25_01820</name>
    <name evidence="10" type="ORF">ISP25_04180</name>
    <name evidence="11" type="ORF">ISP25_22440</name>
</gene>
<dbReference type="InterPro" id="IPR014729">
    <property type="entry name" value="Rossmann-like_a/b/a_fold"/>
</dbReference>
<dbReference type="EMBL" id="JADIKK010000007">
    <property type="protein sequence ID" value="MFK2875809.1"/>
    <property type="molecule type" value="Genomic_DNA"/>
</dbReference>
<dbReference type="EMBL" id="JADIKK010000008">
    <property type="protein sequence ID" value="MFK2876263.1"/>
    <property type="molecule type" value="Genomic_DNA"/>
</dbReference>
<comment type="cofactor">
    <cofactor evidence="1">
        <name>(6R)-5,10-methylene-5,6,7,8-tetrahydrofolate</name>
        <dbReference type="ChEBI" id="CHEBI:15636"/>
    </cofactor>
</comment>
<keyword evidence="6 7" id="KW-0157">Chromophore</keyword>